<dbReference type="EMBL" id="JAEFCI010012458">
    <property type="protein sequence ID" value="KAG5455984.1"/>
    <property type="molecule type" value="Genomic_DNA"/>
</dbReference>
<gene>
    <name evidence="7" type="ORF">BJ554DRAFT_4397</name>
</gene>
<feature type="domain" description="Brix" evidence="6">
    <location>
        <begin position="136"/>
        <end position="308"/>
    </location>
</feature>
<feature type="compositionally biased region" description="Basic and acidic residues" evidence="5">
    <location>
        <begin position="108"/>
        <end position="117"/>
    </location>
</feature>
<feature type="compositionally biased region" description="Low complexity" evidence="5">
    <location>
        <begin position="67"/>
        <end position="80"/>
    </location>
</feature>
<keyword evidence="3" id="KW-0690">Ribosome biogenesis</keyword>
<proteinExistence type="inferred from homology"/>
<evidence type="ECO:0000256" key="5">
    <source>
        <dbReference type="SAM" id="MobiDB-lite"/>
    </source>
</evidence>
<comment type="subcellular location">
    <subcellularLocation>
        <location evidence="1">Nucleus</location>
        <location evidence="1">Nucleolus</location>
    </subcellularLocation>
</comment>
<dbReference type="Proteomes" id="UP000673691">
    <property type="component" value="Unassembled WGS sequence"/>
</dbReference>
<protein>
    <recommendedName>
        <fullName evidence="6">Brix domain-containing protein</fullName>
    </recommendedName>
</protein>
<dbReference type="GO" id="GO:0019843">
    <property type="term" value="F:rRNA binding"/>
    <property type="evidence" value="ECO:0007669"/>
    <property type="project" value="InterPro"/>
</dbReference>
<evidence type="ECO:0000256" key="3">
    <source>
        <dbReference type="ARBA" id="ARBA00022517"/>
    </source>
</evidence>
<dbReference type="PANTHER" id="PTHR13634">
    <property type="entry name" value="RIBOSOME BIOGENESIS PROTEIN BRIX"/>
    <property type="match status" value="1"/>
</dbReference>
<dbReference type="AlphaFoldDB" id="A0A8H7ZMA3"/>
<reference evidence="7 8" key="1">
    <citation type="journal article" name="Sci. Rep.">
        <title>Genome-scale phylogenetic analyses confirm Olpidium as the closest living zoosporic fungus to the non-flagellated, terrestrial fungi.</title>
        <authorList>
            <person name="Chang Y."/>
            <person name="Rochon D."/>
            <person name="Sekimoto S."/>
            <person name="Wang Y."/>
            <person name="Chovatia M."/>
            <person name="Sandor L."/>
            <person name="Salamov A."/>
            <person name="Grigoriev I.V."/>
            <person name="Stajich J.E."/>
            <person name="Spatafora J.W."/>
        </authorList>
    </citation>
    <scope>NUCLEOTIDE SEQUENCE [LARGE SCALE GENOMIC DNA]</scope>
    <source>
        <strain evidence="7">S191</strain>
    </source>
</reference>
<organism evidence="7 8">
    <name type="scientific">Olpidium bornovanus</name>
    <dbReference type="NCBI Taxonomy" id="278681"/>
    <lineage>
        <taxon>Eukaryota</taxon>
        <taxon>Fungi</taxon>
        <taxon>Fungi incertae sedis</taxon>
        <taxon>Olpidiomycota</taxon>
        <taxon>Olpidiomycotina</taxon>
        <taxon>Olpidiomycetes</taxon>
        <taxon>Olpidiales</taxon>
        <taxon>Olpidiaceae</taxon>
        <taxon>Olpidium</taxon>
    </lineage>
</organism>
<dbReference type="GO" id="GO:0005730">
    <property type="term" value="C:nucleolus"/>
    <property type="evidence" value="ECO:0007669"/>
    <property type="project" value="UniProtKB-SubCell"/>
</dbReference>
<dbReference type="GO" id="GO:0000027">
    <property type="term" value="P:ribosomal large subunit assembly"/>
    <property type="evidence" value="ECO:0007669"/>
    <property type="project" value="TreeGrafter"/>
</dbReference>
<comment type="similarity">
    <text evidence="2">Belongs to the BRX1 family.</text>
</comment>
<evidence type="ECO:0000256" key="2">
    <source>
        <dbReference type="ARBA" id="ARBA00006369"/>
    </source>
</evidence>
<accession>A0A8H7ZMA3</accession>
<keyword evidence="4" id="KW-0539">Nucleus</keyword>
<keyword evidence="8" id="KW-1185">Reference proteome</keyword>
<evidence type="ECO:0000256" key="1">
    <source>
        <dbReference type="ARBA" id="ARBA00004604"/>
    </source>
</evidence>
<comment type="caution">
    <text evidence="7">The sequence shown here is derived from an EMBL/GenBank/DDBJ whole genome shotgun (WGS) entry which is preliminary data.</text>
</comment>
<feature type="region of interest" description="Disordered" evidence="5">
    <location>
        <begin position="1"/>
        <end position="129"/>
    </location>
</feature>
<dbReference type="OrthoDB" id="1638493at2759"/>
<feature type="compositionally biased region" description="Low complexity" evidence="5">
    <location>
        <begin position="25"/>
        <end position="59"/>
    </location>
</feature>
<feature type="compositionally biased region" description="Basic and acidic residues" evidence="5">
    <location>
        <begin position="81"/>
        <end position="92"/>
    </location>
</feature>
<dbReference type="PROSITE" id="PS50833">
    <property type="entry name" value="BRIX"/>
    <property type="match status" value="1"/>
</dbReference>
<evidence type="ECO:0000259" key="6">
    <source>
        <dbReference type="PROSITE" id="PS50833"/>
    </source>
</evidence>
<sequence length="308" mass="33339">MGVFKQQERRQRRLRARDGAREAAGDAGRSAAAARDATTVSAKDAAPVAAKAKCAPAPADKSRRPARAGAAAAANAGAPAAKEHAGGRKRAAEGAPGGGESGRAGKLKKVEATESKRATAPAAAADKVAEKPKHKQKVLLLGSRGISLRHQELIKDLEALLPHSKKGLHSFRGLTFDQNFAALLSHLAPFSNFVFSCLADSKLDTKSNLKLINELAELNNCNGSMFFEARRREDLYLWLAKTPNGPSFKFQVQDGMRPKPLYGKESSDSFFRVMVLHSYFFLSYSPHNKRAKNDRQLPQGDPPYPVVR</sequence>
<dbReference type="GO" id="GO:0006364">
    <property type="term" value="P:rRNA processing"/>
    <property type="evidence" value="ECO:0007669"/>
    <property type="project" value="InterPro"/>
</dbReference>
<evidence type="ECO:0000256" key="4">
    <source>
        <dbReference type="ARBA" id="ARBA00023242"/>
    </source>
</evidence>
<evidence type="ECO:0000313" key="7">
    <source>
        <dbReference type="EMBL" id="KAG5455984.1"/>
    </source>
</evidence>
<dbReference type="InterPro" id="IPR026532">
    <property type="entry name" value="BRX1"/>
</dbReference>
<name>A0A8H7ZMA3_9FUNG</name>
<evidence type="ECO:0000313" key="8">
    <source>
        <dbReference type="Proteomes" id="UP000673691"/>
    </source>
</evidence>
<dbReference type="PANTHER" id="PTHR13634:SF0">
    <property type="entry name" value="RIBOSOME BIOGENESIS PROTEIN BRX1 HOMOLOG"/>
    <property type="match status" value="1"/>
</dbReference>
<dbReference type="InterPro" id="IPR007109">
    <property type="entry name" value="Brix"/>
</dbReference>